<sequence length="71" mass="8049">MAQINENVRVRGKKFKILGPSQRILMRTAFSTFVNTEDDPVCLDLDTPIEQATKAYPSTSKKKKTTYRVAT</sequence>
<reference evidence="2" key="1">
    <citation type="journal article" date="2022" name="Mol. Ecol. Resour.">
        <title>The genomes of chicory, endive, great burdock and yacon provide insights into Asteraceae palaeo-polyploidization history and plant inulin production.</title>
        <authorList>
            <person name="Fan W."/>
            <person name="Wang S."/>
            <person name="Wang H."/>
            <person name="Wang A."/>
            <person name="Jiang F."/>
            <person name="Liu H."/>
            <person name="Zhao H."/>
            <person name="Xu D."/>
            <person name="Zhang Y."/>
        </authorList>
    </citation>
    <scope>NUCLEOTIDE SEQUENCE [LARGE SCALE GENOMIC DNA]</scope>
    <source>
        <strain evidence="2">cv. Niubang</strain>
    </source>
</reference>
<evidence type="ECO:0000313" key="2">
    <source>
        <dbReference type="Proteomes" id="UP001055879"/>
    </source>
</evidence>
<keyword evidence="2" id="KW-1185">Reference proteome</keyword>
<protein>
    <submittedName>
        <fullName evidence="1">Uncharacterized protein</fullName>
    </submittedName>
</protein>
<gene>
    <name evidence="1" type="ORF">L6452_14422</name>
</gene>
<dbReference type="Proteomes" id="UP001055879">
    <property type="component" value="Linkage Group LG04"/>
</dbReference>
<proteinExistence type="predicted"/>
<reference evidence="1 2" key="2">
    <citation type="journal article" date="2022" name="Mol. Ecol. Resour.">
        <title>The genomes of chicory, endive, great burdock and yacon provide insights into Asteraceae paleo-polyploidization history and plant inulin production.</title>
        <authorList>
            <person name="Fan W."/>
            <person name="Wang S."/>
            <person name="Wang H."/>
            <person name="Wang A."/>
            <person name="Jiang F."/>
            <person name="Liu H."/>
            <person name="Zhao H."/>
            <person name="Xu D."/>
            <person name="Zhang Y."/>
        </authorList>
    </citation>
    <scope>NUCLEOTIDE SEQUENCE [LARGE SCALE GENOMIC DNA]</scope>
    <source>
        <strain evidence="2">cv. Niubang</strain>
    </source>
</reference>
<accession>A0ACB9CL17</accession>
<name>A0ACB9CL17_ARCLA</name>
<organism evidence="1 2">
    <name type="scientific">Arctium lappa</name>
    <name type="common">Greater burdock</name>
    <name type="synonym">Lappa major</name>
    <dbReference type="NCBI Taxonomy" id="4217"/>
    <lineage>
        <taxon>Eukaryota</taxon>
        <taxon>Viridiplantae</taxon>
        <taxon>Streptophyta</taxon>
        <taxon>Embryophyta</taxon>
        <taxon>Tracheophyta</taxon>
        <taxon>Spermatophyta</taxon>
        <taxon>Magnoliopsida</taxon>
        <taxon>eudicotyledons</taxon>
        <taxon>Gunneridae</taxon>
        <taxon>Pentapetalae</taxon>
        <taxon>asterids</taxon>
        <taxon>campanulids</taxon>
        <taxon>Asterales</taxon>
        <taxon>Asteraceae</taxon>
        <taxon>Carduoideae</taxon>
        <taxon>Cardueae</taxon>
        <taxon>Arctiinae</taxon>
        <taxon>Arctium</taxon>
    </lineage>
</organism>
<comment type="caution">
    <text evidence="1">The sequence shown here is derived from an EMBL/GenBank/DDBJ whole genome shotgun (WGS) entry which is preliminary data.</text>
</comment>
<dbReference type="EMBL" id="CM042050">
    <property type="protein sequence ID" value="KAI3734940.1"/>
    <property type="molecule type" value="Genomic_DNA"/>
</dbReference>
<evidence type="ECO:0000313" key="1">
    <source>
        <dbReference type="EMBL" id="KAI3734940.1"/>
    </source>
</evidence>